<dbReference type="Gene3D" id="3.90.1580.10">
    <property type="entry name" value="paralog of FGE (formylglycine-generating enzyme)"/>
    <property type="match status" value="1"/>
</dbReference>
<name>A0A1H6FGP7_9GAMM</name>
<keyword evidence="3" id="KW-1133">Transmembrane helix</keyword>
<evidence type="ECO:0000313" key="7">
    <source>
        <dbReference type="Proteomes" id="UP000236724"/>
    </source>
</evidence>
<evidence type="ECO:0000256" key="3">
    <source>
        <dbReference type="SAM" id="Phobius"/>
    </source>
</evidence>
<evidence type="ECO:0000259" key="4">
    <source>
        <dbReference type="PROSITE" id="PS50042"/>
    </source>
</evidence>
<evidence type="ECO:0000313" key="6">
    <source>
        <dbReference type="EMBL" id="SEH08601.1"/>
    </source>
</evidence>
<evidence type="ECO:0000256" key="2">
    <source>
        <dbReference type="SAM" id="MobiDB-lite"/>
    </source>
</evidence>
<reference evidence="6 7" key="1">
    <citation type="submission" date="2016-10" db="EMBL/GenBank/DDBJ databases">
        <authorList>
            <person name="de Groot N.N."/>
        </authorList>
    </citation>
    <scope>NUCLEOTIDE SEQUENCE [LARGE SCALE GENOMIC DNA]</scope>
    <source>
        <strain evidence="6">MBHS1</strain>
    </source>
</reference>
<keyword evidence="3" id="KW-0472">Membrane</keyword>
<dbReference type="InterPro" id="IPR005532">
    <property type="entry name" value="SUMF_dom"/>
</dbReference>
<accession>A0A1H6FGP7</accession>
<dbReference type="RefSeq" id="WP_103922124.1">
    <property type="nucleotide sequence ID" value="NZ_FMSV02000553.1"/>
</dbReference>
<dbReference type="SUPFAM" id="SSF51206">
    <property type="entry name" value="cAMP-binding domain-like"/>
    <property type="match status" value="2"/>
</dbReference>
<dbReference type="InterPro" id="IPR042095">
    <property type="entry name" value="SUMF_sf"/>
</dbReference>
<dbReference type="Pfam" id="PF00027">
    <property type="entry name" value="cNMP_binding"/>
    <property type="match status" value="1"/>
</dbReference>
<dbReference type="InterPro" id="IPR014710">
    <property type="entry name" value="RmlC-like_jellyroll"/>
</dbReference>
<dbReference type="PANTHER" id="PTHR23150:SF35">
    <property type="entry name" value="BLL6746 PROTEIN"/>
    <property type="match status" value="1"/>
</dbReference>
<keyword evidence="1" id="KW-0175">Coiled coil</keyword>
<feature type="region of interest" description="Disordered" evidence="2">
    <location>
        <begin position="467"/>
        <end position="487"/>
    </location>
</feature>
<dbReference type="PANTHER" id="PTHR23150">
    <property type="entry name" value="SULFATASE MODIFYING FACTOR 1, 2"/>
    <property type="match status" value="1"/>
</dbReference>
<dbReference type="InterPro" id="IPR001763">
    <property type="entry name" value="Rhodanese-like_dom"/>
</dbReference>
<dbReference type="Gene3D" id="3.40.250.10">
    <property type="entry name" value="Rhodanese-like domain"/>
    <property type="match status" value="1"/>
</dbReference>
<dbReference type="PROSITE" id="PS50206">
    <property type="entry name" value="RHODANESE_3"/>
    <property type="match status" value="1"/>
</dbReference>
<keyword evidence="7" id="KW-1185">Reference proteome</keyword>
<dbReference type="SMART" id="SM00100">
    <property type="entry name" value="cNMP"/>
    <property type="match status" value="1"/>
</dbReference>
<dbReference type="SUPFAM" id="SSF52821">
    <property type="entry name" value="Rhodanese/Cell cycle control phosphatase"/>
    <property type="match status" value="1"/>
</dbReference>
<protein>
    <submittedName>
        <fullName evidence="6">Serine/threonine-protein kinase pkn1</fullName>
        <ecNumber evidence="6">2.7.11.1</ecNumber>
    </submittedName>
</protein>
<dbReference type="SUPFAM" id="SSF56436">
    <property type="entry name" value="C-type lectin-like"/>
    <property type="match status" value="1"/>
</dbReference>
<feature type="domain" description="Rhodanese" evidence="5">
    <location>
        <begin position="255"/>
        <end position="344"/>
    </location>
</feature>
<dbReference type="SMART" id="SM00450">
    <property type="entry name" value="RHOD"/>
    <property type="match status" value="1"/>
</dbReference>
<dbReference type="InterPro" id="IPR016187">
    <property type="entry name" value="CTDL_fold"/>
</dbReference>
<dbReference type="InterPro" id="IPR018490">
    <property type="entry name" value="cNMP-bd_dom_sf"/>
</dbReference>
<feature type="coiled-coil region" evidence="1">
    <location>
        <begin position="383"/>
        <end position="428"/>
    </location>
</feature>
<dbReference type="CDD" id="cd00158">
    <property type="entry name" value="RHOD"/>
    <property type="match status" value="1"/>
</dbReference>
<feature type="domain" description="Cyclic nucleotide-binding" evidence="4">
    <location>
        <begin position="134"/>
        <end position="232"/>
    </location>
</feature>
<dbReference type="AlphaFoldDB" id="A0A1H6FGP7"/>
<keyword evidence="3" id="KW-0812">Transmembrane</keyword>
<dbReference type="InterPro" id="IPR000595">
    <property type="entry name" value="cNMP-bd_dom"/>
</dbReference>
<sequence length="850" mass="96471">MSNPVDAINPLQLRQFVPLDTLSDTQLEYLAQYSQVGFLPAGQVVSLNETDEKYYLLKGKISILADNKVVDQIDEDDFDARYALNRPYQNSLAFRAETGSSYLQVALSKLLSLKTKGHNTDPNFWLSRLLPSPLFRQLPDEQIEKILSTLEPVPLIKGKLIVQQGHEAKYWFILRQGQAVVLRKDSKGNQIYDRMQPGDCFGGMALLSGTPYSASVLMSAPGEVMRLSSENFMAWVLAPLKLKSITYPQGMAAVAEGHTQWLDVRLPKEYHKGHLVDSLNVPLPFLHVPVARLQKHFKKLHFDKTILVYSNHENRSKAAVFRLLEQGIAASALKGGLSVLPVELTHQQKHSKHFATVNKKILPPKTPEQVQQDAMLKHSAQLLEQAEEEVRHLATVRKEREQLEQQLKAEQEHRLQEVQNHFDKKKQDERRQLHQLFKSQLKAQIAEVKEQTHVEIEKQQALLDERLSREKQERQQREQAAKKAREHAETEAELLKVQLQAARAVATAQEKDALINQQLEQSRHDHFVHSHLSGWLFGGGLIFVGIAVLAFFLWPDNPLLLTKSNTPIKQPETPVTELSSSLPEAKSEPPQTPEKLTVPLINPDTARALRIFQDKLNNGQNAPFMAQLPAGSFNMGSPASKPYPNEHVQFRVILKSFSISVYEITFTEYQQFAMDTNRKIPKDNDWGRGLQPVINVSWNDAQAYTQWLSAQTGHQYRLPSEREWEYAASAGVSTAYWWGKKIGKNQANCASCGSQWDGKQPAPVGRFAANAFSLHDMQGNILEWTLTCQHDNYRQAPPQGHIYEGGNCTKRAVRGGSYRTSKRDLRLTRRKHYPPTARSNELGFRVVRVQ</sequence>
<dbReference type="EC" id="2.7.11.1" evidence="6"/>
<dbReference type="InterPro" id="IPR051043">
    <property type="entry name" value="Sulfatase_Mod_Factor_Kinase"/>
</dbReference>
<organism evidence="6 7">
    <name type="scientific">Candidatus Venteria ishoeyi</name>
    <dbReference type="NCBI Taxonomy" id="1899563"/>
    <lineage>
        <taxon>Bacteria</taxon>
        <taxon>Pseudomonadati</taxon>
        <taxon>Pseudomonadota</taxon>
        <taxon>Gammaproteobacteria</taxon>
        <taxon>Thiotrichales</taxon>
        <taxon>Thiotrichaceae</taxon>
        <taxon>Venteria</taxon>
    </lineage>
</organism>
<dbReference type="PROSITE" id="PS50042">
    <property type="entry name" value="CNMP_BINDING_3"/>
    <property type="match status" value="1"/>
</dbReference>
<dbReference type="EMBL" id="FMSV02000553">
    <property type="protein sequence ID" value="SEH08601.1"/>
    <property type="molecule type" value="Genomic_DNA"/>
</dbReference>
<gene>
    <name evidence="6" type="primary">pkn1_11</name>
    <name evidence="6" type="ORF">MBHS_04493</name>
</gene>
<keyword evidence="6" id="KW-0418">Kinase</keyword>
<keyword evidence="6" id="KW-0808">Transferase</keyword>
<dbReference type="GO" id="GO:0004674">
    <property type="term" value="F:protein serine/threonine kinase activity"/>
    <property type="evidence" value="ECO:0007669"/>
    <property type="project" value="UniProtKB-EC"/>
</dbReference>
<dbReference type="InterPro" id="IPR036873">
    <property type="entry name" value="Rhodanese-like_dom_sf"/>
</dbReference>
<dbReference type="GO" id="GO:0120147">
    <property type="term" value="F:formylglycine-generating oxidase activity"/>
    <property type="evidence" value="ECO:0007669"/>
    <property type="project" value="TreeGrafter"/>
</dbReference>
<feature type="transmembrane region" description="Helical" evidence="3">
    <location>
        <begin position="532"/>
        <end position="554"/>
    </location>
</feature>
<dbReference type="Proteomes" id="UP000236724">
    <property type="component" value="Unassembled WGS sequence"/>
</dbReference>
<feature type="region of interest" description="Disordered" evidence="2">
    <location>
        <begin position="565"/>
        <end position="598"/>
    </location>
</feature>
<evidence type="ECO:0000259" key="5">
    <source>
        <dbReference type="PROSITE" id="PS50206"/>
    </source>
</evidence>
<dbReference type="CDD" id="cd00038">
    <property type="entry name" value="CAP_ED"/>
    <property type="match status" value="1"/>
</dbReference>
<dbReference type="Gene3D" id="2.60.120.10">
    <property type="entry name" value="Jelly Rolls"/>
    <property type="match status" value="1"/>
</dbReference>
<dbReference type="OrthoDB" id="9768004at2"/>
<dbReference type="Pfam" id="PF03781">
    <property type="entry name" value="FGE-sulfatase"/>
    <property type="match status" value="1"/>
</dbReference>
<evidence type="ECO:0000256" key="1">
    <source>
        <dbReference type="SAM" id="Coils"/>
    </source>
</evidence>
<dbReference type="Pfam" id="PF00581">
    <property type="entry name" value="Rhodanese"/>
    <property type="match status" value="1"/>
</dbReference>
<proteinExistence type="predicted"/>